<accession>A0A6U2AWN9</accession>
<evidence type="ECO:0000313" key="7">
    <source>
        <dbReference type="EMBL" id="CAD8297064.1"/>
    </source>
</evidence>
<dbReference type="Gene3D" id="3.40.830.10">
    <property type="entry name" value="LigB-like"/>
    <property type="match status" value="1"/>
</dbReference>
<keyword evidence="5" id="KW-0560">Oxidoreductase</keyword>
<dbReference type="AlphaFoldDB" id="A0A6U2AWN9"/>
<dbReference type="PIRSF" id="PIRSF006157">
    <property type="entry name" value="Doxgns_DODA"/>
    <property type="match status" value="1"/>
</dbReference>
<sequence length="294" mass="31835">MMSACAGDSVDPTKGTSFPDGRFPALFVNHGGGPLPLLGRQPDIASHLRDAASSIPAPRSIVVISAHWESDPIRITSHPSPAMLYDYGGFPPETYQYEYSAPGDPELAQRIQTLMRVEGIEAELDSERGFDHGVFVPLMIMYPEANVPVVCVSLHSSLSASVHLRIGRALRSLSDDGVLLLGSGYTFHNMRAFFHSDNGRSLDSAVEFNSWLKDAMLKSTSATERNKLLERWEDAPGGRMCHPREEHLLPLLVLAGAAEGGGKGVGDATVQLSYDTTGSAREKGEHAVTGYRFV</sequence>
<evidence type="ECO:0000259" key="6">
    <source>
        <dbReference type="Pfam" id="PF02900"/>
    </source>
</evidence>
<gene>
    <name evidence="7" type="ORF">TDUB1175_LOCUS3276</name>
    <name evidence="8" type="ORF">TDUB1175_LOCUS3277</name>
</gene>
<dbReference type="PANTHER" id="PTHR30096">
    <property type="entry name" value="4,5-DOPA DIOXYGENASE EXTRADIOL-LIKE PROTEIN"/>
    <property type="match status" value="1"/>
</dbReference>
<dbReference type="CDD" id="cd07363">
    <property type="entry name" value="45_DOPA_Dioxygenase"/>
    <property type="match status" value="1"/>
</dbReference>
<dbReference type="InterPro" id="IPR014436">
    <property type="entry name" value="Extradiol_dOase_DODA"/>
</dbReference>
<evidence type="ECO:0000256" key="2">
    <source>
        <dbReference type="ARBA" id="ARBA00007581"/>
    </source>
</evidence>
<dbReference type="Pfam" id="PF02900">
    <property type="entry name" value="LigB"/>
    <property type="match status" value="1"/>
</dbReference>
<dbReference type="SUPFAM" id="SSF53213">
    <property type="entry name" value="LigB-like"/>
    <property type="match status" value="1"/>
</dbReference>
<proteinExistence type="inferred from homology"/>
<evidence type="ECO:0000256" key="3">
    <source>
        <dbReference type="ARBA" id="ARBA00022723"/>
    </source>
</evidence>
<comment type="cofactor">
    <cofactor evidence="1">
        <name>Zn(2+)</name>
        <dbReference type="ChEBI" id="CHEBI:29105"/>
    </cofactor>
</comment>
<reference evidence="7" key="1">
    <citation type="submission" date="2021-01" db="EMBL/GenBank/DDBJ databases">
        <authorList>
            <person name="Corre E."/>
            <person name="Pelletier E."/>
            <person name="Niang G."/>
            <person name="Scheremetjew M."/>
            <person name="Finn R."/>
            <person name="Kale V."/>
            <person name="Holt S."/>
            <person name="Cochrane G."/>
            <person name="Meng A."/>
            <person name="Brown T."/>
            <person name="Cohen L."/>
        </authorList>
    </citation>
    <scope>NUCLEOTIDE SEQUENCE</scope>
    <source>
        <strain evidence="7">CCMP147</strain>
    </source>
</reference>
<keyword evidence="4" id="KW-0862">Zinc</keyword>
<dbReference type="EMBL" id="HBED01006600">
    <property type="protein sequence ID" value="CAD8297066.1"/>
    <property type="molecule type" value="Transcribed_RNA"/>
</dbReference>
<feature type="domain" description="Extradiol ring-cleavage dioxygenase class III enzyme subunit B" evidence="6">
    <location>
        <begin position="53"/>
        <end position="263"/>
    </location>
</feature>
<dbReference type="EMBL" id="HBED01006599">
    <property type="protein sequence ID" value="CAD8297064.1"/>
    <property type="molecule type" value="Transcribed_RNA"/>
</dbReference>
<dbReference type="GO" id="GO:0016702">
    <property type="term" value="F:oxidoreductase activity, acting on single donors with incorporation of molecular oxygen, incorporation of two atoms of oxygen"/>
    <property type="evidence" value="ECO:0007669"/>
    <property type="project" value="UniProtKB-ARBA"/>
</dbReference>
<evidence type="ECO:0000256" key="1">
    <source>
        <dbReference type="ARBA" id="ARBA00001947"/>
    </source>
</evidence>
<comment type="similarity">
    <text evidence="2">Belongs to the DODA-type extradiol aromatic ring-opening dioxygenase family.</text>
</comment>
<dbReference type="GO" id="GO:0008198">
    <property type="term" value="F:ferrous iron binding"/>
    <property type="evidence" value="ECO:0007669"/>
    <property type="project" value="InterPro"/>
</dbReference>
<evidence type="ECO:0000313" key="8">
    <source>
        <dbReference type="EMBL" id="CAD8297066.1"/>
    </source>
</evidence>
<protein>
    <recommendedName>
        <fullName evidence="6">Extradiol ring-cleavage dioxygenase class III enzyme subunit B domain-containing protein</fullName>
    </recommendedName>
</protein>
<organism evidence="7">
    <name type="scientific">Pseudictyota dubia</name>
    <dbReference type="NCBI Taxonomy" id="2749911"/>
    <lineage>
        <taxon>Eukaryota</taxon>
        <taxon>Sar</taxon>
        <taxon>Stramenopiles</taxon>
        <taxon>Ochrophyta</taxon>
        <taxon>Bacillariophyta</taxon>
        <taxon>Mediophyceae</taxon>
        <taxon>Biddulphiophycidae</taxon>
        <taxon>Eupodiscales</taxon>
        <taxon>Odontellaceae</taxon>
        <taxon>Pseudictyota</taxon>
    </lineage>
</organism>
<dbReference type="PANTHER" id="PTHR30096:SF0">
    <property type="entry name" value="4,5-DOPA DIOXYGENASE EXTRADIOL-LIKE PROTEIN"/>
    <property type="match status" value="1"/>
</dbReference>
<name>A0A6U2AWN9_9STRA</name>
<evidence type="ECO:0000256" key="5">
    <source>
        <dbReference type="ARBA" id="ARBA00023002"/>
    </source>
</evidence>
<keyword evidence="3" id="KW-0479">Metal-binding</keyword>
<dbReference type="InterPro" id="IPR004183">
    <property type="entry name" value="Xdiol_dOase_suB"/>
</dbReference>
<evidence type="ECO:0000256" key="4">
    <source>
        <dbReference type="ARBA" id="ARBA00022833"/>
    </source>
</evidence>
<dbReference type="GO" id="GO:0008270">
    <property type="term" value="F:zinc ion binding"/>
    <property type="evidence" value="ECO:0007669"/>
    <property type="project" value="InterPro"/>
</dbReference>